<keyword evidence="2 5" id="KW-0689">Ribosomal protein</keyword>
<evidence type="ECO:0000256" key="5">
    <source>
        <dbReference type="HAMAP-Rule" id="MF_01326"/>
    </source>
</evidence>
<comment type="similarity">
    <text evidence="1 5">Belongs to the universal ribosomal protein uL24 family.</text>
</comment>
<protein>
    <recommendedName>
        <fullName evidence="4 5">Large ribosomal subunit protein uL24</fullName>
    </recommendedName>
</protein>
<keyword evidence="8" id="KW-1185">Reference proteome</keyword>
<dbReference type="PANTHER" id="PTHR12903">
    <property type="entry name" value="MITOCHONDRIAL RIBOSOMAL PROTEIN L24"/>
    <property type="match status" value="1"/>
</dbReference>
<dbReference type="GO" id="GO:0006412">
    <property type="term" value="P:translation"/>
    <property type="evidence" value="ECO:0007669"/>
    <property type="project" value="UniProtKB-UniRule"/>
</dbReference>
<keyword evidence="5" id="KW-0694">RNA-binding</keyword>
<comment type="subunit">
    <text evidence="5">Part of the 50S ribosomal subunit.</text>
</comment>
<accession>A0A328C991</accession>
<dbReference type="InterPro" id="IPR003256">
    <property type="entry name" value="Ribosomal_uL24"/>
</dbReference>
<name>A0A328C991_9DELT</name>
<feature type="domain" description="KOW" evidence="6">
    <location>
        <begin position="6"/>
        <end position="33"/>
    </location>
</feature>
<evidence type="ECO:0000259" key="6">
    <source>
        <dbReference type="SMART" id="SM00739"/>
    </source>
</evidence>
<gene>
    <name evidence="5 7" type="primary">rplX</name>
    <name evidence="7" type="ORF">DL240_02140</name>
</gene>
<comment type="function">
    <text evidence="5">One of two assembly initiator proteins, it binds directly to the 5'-end of the 23S rRNA, where it nucleates assembly of the 50S subunit.</text>
</comment>
<keyword evidence="3 5" id="KW-0687">Ribonucleoprotein</keyword>
<organism evidence="7 8">
    <name type="scientific">Lujinxingia litoralis</name>
    <dbReference type="NCBI Taxonomy" id="2211119"/>
    <lineage>
        <taxon>Bacteria</taxon>
        <taxon>Deltaproteobacteria</taxon>
        <taxon>Bradymonadales</taxon>
        <taxon>Lujinxingiaceae</taxon>
        <taxon>Lujinxingia</taxon>
    </lineage>
</organism>
<dbReference type="HAMAP" id="MF_01326_B">
    <property type="entry name" value="Ribosomal_uL24_B"/>
    <property type="match status" value="1"/>
</dbReference>
<comment type="caution">
    <text evidence="7">The sequence shown here is derived from an EMBL/GenBank/DDBJ whole genome shotgun (WGS) entry which is preliminary data.</text>
</comment>
<dbReference type="NCBIfam" id="TIGR01079">
    <property type="entry name" value="rplX_bact"/>
    <property type="match status" value="1"/>
</dbReference>
<dbReference type="SMART" id="SM00739">
    <property type="entry name" value="KOW"/>
    <property type="match status" value="1"/>
</dbReference>
<evidence type="ECO:0000256" key="3">
    <source>
        <dbReference type="ARBA" id="ARBA00023274"/>
    </source>
</evidence>
<comment type="function">
    <text evidence="5">One of the proteins that surrounds the polypeptide exit tunnel on the outside of the subunit.</text>
</comment>
<dbReference type="CDD" id="cd06089">
    <property type="entry name" value="KOW_RPL26"/>
    <property type="match status" value="1"/>
</dbReference>
<reference evidence="7 8" key="1">
    <citation type="submission" date="2018-05" db="EMBL/GenBank/DDBJ databases">
        <title>Lujinxingia marina gen. nov. sp. nov., a new facultative anaerobic member of the class Deltaproteobacteria, and proposal of Lujinxingaceae fam. nov.</title>
        <authorList>
            <person name="Li C.-M."/>
        </authorList>
    </citation>
    <scope>NUCLEOTIDE SEQUENCE [LARGE SCALE GENOMIC DNA]</scope>
    <source>
        <strain evidence="7 8">B210</strain>
    </source>
</reference>
<dbReference type="Pfam" id="PF17136">
    <property type="entry name" value="ribosomal_L24"/>
    <property type="match status" value="1"/>
</dbReference>
<proteinExistence type="inferred from homology"/>
<dbReference type="AlphaFoldDB" id="A0A328C991"/>
<keyword evidence="5" id="KW-0699">rRNA-binding</keyword>
<dbReference type="GO" id="GO:0005840">
    <property type="term" value="C:ribosome"/>
    <property type="evidence" value="ECO:0007669"/>
    <property type="project" value="UniProtKB-KW"/>
</dbReference>
<dbReference type="SUPFAM" id="SSF50104">
    <property type="entry name" value="Translation proteins SH3-like domain"/>
    <property type="match status" value="1"/>
</dbReference>
<dbReference type="EMBL" id="QHKO01000001">
    <property type="protein sequence ID" value="RAL25035.1"/>
    <property type="molecule type" value="Genomic_DNA"/>
</dbReference>
<dbReference type="Proteomes" id="UP000249169">
    <property type="component" value="Unassembled WGS sequence"/>
</dbReference>
<evidence type="ECO:0000313" key="8">
    <source>
        <dbReference type="Proteomes" id="UP000249169"/>
    </source>
</evidence>
<evidence type="ECO:0000313" key="7">
    <source>
        <dbReference type="EMBL" id="RAL25035.1"/>
    </source>
</evidence>
<dbReference type="Gene3D" id="2.30.30.30">
    <property type="match status" value="1"/>
</dbReference>
<sequence length="129" mass="14428">MESEMQVKKNDKVIILTGKDRSLTGEVIAVDRKNGKVKVARRNMMVKHRKPNPITGEAGARIDQENWIDASNVALYSEKKGGAVRTSARWRGKDGELFTTKRDAVASFGDAEAKVTKVRYSTKTEEIFD</sequence>
<dbReference type="InterPro" id="IPR014722">
    <property type="entry name" value="Rib_uL2_dom2"/>
</dbReference>
<dbReference type="InterPro" id="IPR057264">
    <property type="entry name" value="Ribosomal_uL24_C"/>
</dbReference>
<evidence type="ECO:0000256" key="4">
    <source>
        <dbReference type="ARBA" id="ARBA00035206"/>
    </source>
</evidence>
<dbReference type="InterPro" id="IPR041988">
    <property type="entry name" value="Ribosomal_uL24_KOW"/>
</dbReference>
<evidence type="ECO:0000256" key="1">
    <source>
        <dbReference type="ARBA" id="ARBA00010618"/>
    </source>
</evidence>
<dbReference type="GO" id="GO:0003735">
    <property type="term" value="F:structural constituent of ribosome"/>
    <property type="evidence" value="ECO:0007669"/>
    <property type="project" value="InterPro"/>
</dbReference>
<dbReference type="GO" id="GO:0019843">
    <property type="term" value="F:rRNA binding"/>
    <property type="evidence" value="ECO:0007669"/>
    <property type="project" value="UniProtKB-UniRule"/>
</dbReference>
<dbReference type="InterPro" id="IPR008991">
    <property type="entry name" value="Translation_prot_SH3-like_sf"/>
</dbReference>
<dbReference type="InterPro" id="IPR005824">
    <property type="entry name" value="KOW"/>
</dbReference>
<dbReference type="GO" id="GO:1990904">
    <property type="term" value="C:ribonucleoprotein complex"/>
    <property type="evidence" value="ECO:0007669"/>
    <property type="project" value="UniProtKB-KW"/>
</dbReference>
<evidence type="ECO:0000256" key="2">
    <source>
        <dbReference type="ARBA" id="ARBA00022980"/>
    </source>
</evidence>